<dbReference type="InterPro" id="IPR046906">
    <property type="entry name" value="Mab-21_HhH/H2TH-like"/>
</dbReference>
<organism evidence="7 8">
    <name type="scientific">Porites lobata</name>
    <dbReference type="NCBI Taxonomy" id="104759"/>
    <lineage>
        <taxon>Eukaryota</taxon>
        <taxon>Metazoa</taxon>
        <taxon>Cnidaria</taxon>
        <taxon>Anthozoa</taxon>
        <taxon>Hexacorallia</taxon>
        <taxon>Scleractinia</taxon>
        <taxon>Fungiina</taxon>
        <taxon>Poritidae</taxon>
        <taxon>Porites</taxon>
    </lineage>
</organism>
<sequence length="521" mass="58644">GSAAEDLKCLEPDDVGDVDIVIFPNCDNLIIDEEMIECSPRNPLHVRIKGQNHPVLKSCLAENTCYVATSALKNFNSNIYGKSGSRLFKFIIQSLQQIKSQDTFQSTCHLKNKVDGPAVTLDFAQSAQDAQDLPNVYAAQWEWLIRHLCSASGKLHTREHAEIVKVASQFSSGVLFSATCGKGLTFASKILSFADFYCSGRGQDLRGRFRDATRGQIKTRRETKSCLAHVRNVSSRHPISWFDGTLTEPCNSPKKAEDDHRSANELKQSNKLQVDHLARTVAEAKGNSSIEDEDAGKLNFDQQVGGLDFVPALRSHGWPKVAREWIKRERKWPSHTMVESVIQEGFHLVVKPPKNGNPDCDFRISFGHAEYLLSQEMNEIQRKCYRCLKRYHRAYLAVDPKGLVTFHLKHILLQTIEETGAKVWTENNRAECMLKLLGNLLEALRKRELRHFFVRSYNLFGGDYIESPNILGSLAGKVEQIINNPIQFAKAITQKRESEASQKEKRVPTRDLTGCAKSSSA</sequence>
<comment type="caution">
    <text evidence="7">The sequence shown here is derived from an EMBL/GenBank/DDBJ whole genome shotgun (WGS) entry which is preliminary data.</text>
</comment>
<evidence type="ECO:0000313" key="8">
    <source>
        <dbReference type="Proteomes" id="UP001159405"/>
    </source>
</evidence>
<dbReference type="SMART" id="SM01265">
    <property type="entry name" value="Mab-21"/>
    <property type="match status" value="1"/>
</dbReference>
<dbReference type="InterPro" id="IPR024810">
    <property type="entry name" value="MAB21L/cGLR"/>
</dbReference>
<dbReference type="PANTHER" id="PTHR10656">
    <property type="entry name" value="CELL FATE DETERMINING PROTEIN MAB21-RELATED"/>
    <property type="match status" value="1"/>
</dbReference>
<comment type="similarity">
    <text evidence="2">Belongs to the mab-21 family.</text>
</comment>
<name>A0ABN8NS16_9CNID</name>
<evidence type="ECO:0000256" key="4">
    <source>
        <dbReference type="SAM" id="MobiDB-lite"/>
    </source>
</evidence>
<feature type="domain" description="Mab-21-like nucleotidyltransferase" evidence="5">
    <location>
        <begin position="307"/>
        <end position="372"/>
    </location>
</feature>
<evidence type="ECO:0000313" key="7">
    <source>
        <dbReference type="EMBL" id="CAH3120161.1"/>
    </source>
</evidence>
<evidence type="ECO:0000259" key="6">
    <source>
        <dbReference type="Pfam" id="PF20266"/>
    </source>
</evidence>
<evidence type="ECO:0000259" key="5">
    <source>
        <dbReference type="Pfam" id="PF03281"/>
    </source>
</evidence>
<proteinExistence type="inferred from homology"/>
<dbReference type="Pfam" id="PF03281">
    <property type="entry name" value="Mab-21"/>
    <property type="match status" value="1"/>
</dbReference>
<dbReference type="Proteomes" id="UP001159405">
    <property type="component" value="Unassembled WGS sequence"/>
</dbReference>
<feature type="region of interest" description="Disordered" evidence="4">
    <location>
        <begin position="496"/>
        <end position="521"/>
    </location>
</feature>
<feature type="compositionally biased region" description="Basic and acidic residues" evidence="4">
    <location>
        <begin position="496"/>
        <end position="509"/>
    </location>
</feature>
<evidence type="ECO:0000256" key="3">
    <source>
        <dbReference type="ARBA" id="ARBA00022840"/>
    </source>
</evidence>
<dbReference type="PANTHER" id="PTHR10656:SF69">
    <property type="entry name" value="MAB-21-LIKE HHH_H2TH-LIKE DOMAIN-CONTAINING PROTEIN"/>
    <property type="match status" value="1"/>
</dbReference>
<protein>
    <submittedName>
        <fullName evidence="7">Uncharacterized protein</fullName>
    </submittedName>
</protein>
<keyword evidence="3" id="KW-0547">Nucleotide-binding</keyword>
<evidence type="ECO:0000256" key="2">
    <source>
        <dbReference type="ARBA" id="ARBA00008307"/>
    </source>
</evidence>
<dbReference type="Pfam" id="PF20266">
    <property type="entry name" value="Mab-21_C"/>
    <property type="match status" value="1"/>
</dbReference>
<dbReference type="InterPro" id="IPR046903">
    <property type="entry name" value="Mab-21-like_nuc_Trfase"/>
</dbReference>
<comment type="cofactor">
    <cofactor evidence="1">
        <name>Mg(2+)</name>
        <dbReference type="ChEBI" id="CHEBI:18420"/>
    </cofactor>
</comment>
<dbReference type="EMBL" id="CALNXK010000034">
    <property type="protein sequence ID" value="CAH3120161.1"/>
    <property type="molecule type" value="Genomic_DNA"/>
</dbReference>
<feature type="non-terminal residue" evidence="7">
    <location>
        <position position="521"/>
    </location>
</feature>
<feature type="domain" description="Mab-21-like HhH/H2TH-like" evidence="6">
    <location>
        <begin position="381"/>
        <end position="463"/>
    </location>
</feature>
<reference evidence="7 8" key="1">
    <citation type="submission" date="2022-05" db="EMBL/GenBank/DDBJ databases">
        <authorList>
            <consortium name="Genoscope - CEA"/>
            <person name="William W."/>
        </authorList>
    </citation>
    <scope>NUCLEOTIDE SEQUENCE [LARGE SCALE GENOMIC DNA]</scope>
</reference>
<feature type="non-terminal residue" evidence="7">
    <location>
        <position position="1"/>
    </location>
</feature>
<dbReference type="Gene3D" id="1.10.1410.40">
    <property type="match status" value="1"/>
</dbReference>
<evidence type="ECO:0000256" key="1">
    <source>
        <dbReference type="ARBA" id="ARBA00001946"/>
    </source>
</evidence>
<keyword evidence="3" id="KW-0067">ATP-binding</keyword>
<gene>
    <name evidence="7" type="ORF">PLOB_00027770</name>
</gene>
<keyword evidence="8" id="KW-1185">Reference proteome</keyword>
<accession>A0ABN8NS16</accession>